<evidence type="ECO:0000256" key="3">
    <source>
        <dbReference type="ARBA" id="ARBA00022827"/>
    </source>
</evidence>
<feature type="domain" description="FAD/NAD(P)-binding" evidence="6">
    <location>
        <begin position="42"/>
        <end position="358"/>
    </location>
</feature>
<dbReference type="InterPro" id="IPR054585">
    <property type="entry name" value="NDH2-like_C"/>
</dbReference>
<keyword evidence="2" id="KW-0285">Flavoprotein</keyword>
<keyword evidence="5" id="KW-0520">NAD</keyword>
<gene>
    <name evidence="8" type="ORF">Slin15195_G094570</name>
</gene>
<evidence type="ECO:0000256" key="4">
    <source>
        <dbReference type="ARBA" id="ARBA00023002"/>
    </source>
</evidence>
<evidence type="ECO:0000256" key="5">
    <source>
        <dbReference type="ARBA" id="ARBA00023027"/>
    </source>
</evidence>
<dbReference type="Proteomes" id="UP001056384">
    <property type="component" value="Chromosome 8"/>
</dbReference>
<evidence type="ECO:0000259" key="7">
    <source>
        <dbReference type="Pfam" id="PF22366"/>
    </source>
</evidence>
<dbReference type="PANTHER" id="PTHR43706:SF17">
    <property type="entry name" value="NADH DEHYDROGENASE (EUROFUNG)"/>
    <property type="match status" value="1"/>
</dbReference>
<dbReference type="InterPro" id="IPR045024">
    <property type="entry name" value="NDH-2"/>
</dbReference>
<dbReference type="InterPro" id="IPR023753">
    <property type="entry name" value="FAD/NAD-binding_dom"/>
</dbReference>
<dbReference type="EMBL" id="CP099425">
    <property type="protein sequence ID" value="USW56138.1"/>
    <property type="molecule type" value="Genomic_DNA"/>
</dbReference>
<evidence type="ECO:0000256" key="2">
    <source>
        <dbReference type="ARBA" id="ARBA00022630"/>
    </source>
</evidence>
<dbReference type="Pfam" id="PF07992">
    <property type="entry name" value="Pyr_redox_2"/>
    <property type="match status" value="1"/>
</dbReference>
<reference evidence="8" key="1">
    <citation type="submission" date="2022-06" db="EMBL/GenBank/DDBJ databases">
        <title>Complete genome sequences of two strains of the flax pathogen Septoria linicola.</title>
        <authorList>
            <person name="Lapalu N."/>
            <person name="Simon A."/>
            <person name="Demenou B."/>
            <person name="Paumier D."/>
            <person name="Guillot M.-P."/>
            <person name="Gout L."/>
            <person name="Valade R."/>
        </authorList>
    </citation>
    <scope>NUCLEOTIDE SEQUENCE</scope>
    <source>
        <strain evidence="8">SE15195</strain>
    </source>
</reference>
<evidence type="ECO:0000259" key="6">
    <source>
        <dbReference type="Pfam" id="PF07992"/>
    </source>
</evidence>
<evidence type="ECO:0000313" key="9">
    <source>
        <dbReference type="Proteomes" id="UP001056384"/>
    </source>
</evidence>
<accession>A0A9Q9AZL9</accession>
<dbReference type="Pfam" id="PF22366">
    <property type="entry name" value="NDH2_C"/>
    <property type="match status" value="1"/>
</dbReference>
<evidence type="ECO:0000256" key="1">
    <source>
        <dbReference type="ARBA" id="ARBA00005272"/>
    </source>
</evidence>
<organism evidence="8 9">
    <name type="scientific">Septoria linicola</name>
    <dbReference type="NCBI Taxonomy" id="215465"/>
    <lineage>
        <taxon>Eukaryota</taxon>
        <taxon>Fungi</taxon>
        <taxon>Dikarya</taxon>
        <taxon>Ascomycota</taxon>
        <taxon>Pezizomycotina</taxon>
        <taxon>Dothideomycetes</taxon>
        <taxon>Dothideomycetidae</taxon>
        <taxon>Mycosphaerellales</taxon>
        <taxon>Mycosphaerellaceae</taxon>
        <taxon>Septoria</taxon>
    </lineage>
</organism>
<dbReference type="AlphaFoldDB" id="A0A9Q9AZL9"/>
<keyword evidence="3" id="KW-0274">FAD</keyword>
<name>A0A9Q9AZL9_9PEZI</name>
<dbReference type="SUPFAM" id="SSF51905">
    <property type="entry name" value="FAD/NAD(P)-binding domain"/>
    <property type="match status" value="2"/>
</dbReference>
<protein>
    <submittedName>
        <fullName evidence="8">FAD/NAD(P)-binding domain, FAD/NAD(P)-binding domain superfamily</fullName>
    </submittedName>
</protein>
<dbReference type="PANTHER" id="PTHR43706">
    <property type="entry name" value="NADH DEHYDROGENASE"/>
    <property type="match status" value="1"/>
</dbReference>
<proteinExistence type="inferred from homology"/>
<keyword evidence="9" id="KW-1185">Reference proteome</keyword>
<sequence>MATQARKCVLRPHIHVPCHRVAGQRRSITIRQLDGTKDDRERVVILGSGWAGYNLARSLDHSKFQTVVVSPRSHFVFTPLLASTSVGTLEFRTALEPVRSRHSKYEYIQGRADGIDPSAKQIIVRETVRCPNQGLLSTRAGEVKDERPIQMQLEASRGELFSMAYDKLVIGVGSYSQTFGIPGVKDNAFFLKDVNDARKIRDKLLSCFETAALPTTPVALKKQLLNFAIVGGGPTGIEFSGELSDIVRDDLSRLYPHLMEHVKVTVYDVADKILPMFDDKLSKYAQDRAVRQGTSIKTGHSIRELKRGFPKVAGAGGVDYHDDVKASGFTLGLKNGADSEVGCGLVVWSTGLMANPFLEKSFSTPFTMPSSGVETLSDAKADSMPTDATMWMVHRHSRSGSIMTDDFLRVQLLAACSEPRAPTSILRDVYALGDCAMVDGAAHPATAQVASQKAKWLARKLNHGDAGDCGFSFESQGIMAYIGAARAVVQLNKPQGNISGRAAWVIWRAAYLTRSMSWRNMVLIPMYWTLNWAFGRDISRF</sequence>
<dbReference type="GO" id="GO:0003954">
    <property type="term" value="F:NADH dehydrogenase activity"/>
    <property type="evidence" value="ECO:0007669"/>
    <property type="project" value="InterPro"/>
</dbReference>
<evidence type="ECO:0000313" key="8">
    <source>
        <dbReference type="EMBL" id="USW56138.1"/>
    </source>
</evidence>
<dbReference type="PRINTS" id="PR00368">
    <property type="entry name" value="FADPNR"/>
</dbReference>
<dbReference type="InterPro" id="IPR036188">
    <property type="entry name" value="FAD/NAD-bd_sf"/>
</dbReference>
<feature type="domain" description="External alternative NADH-ubiquinone oxidoreductase-like C-terminal" evidence="7">
    <location>
        <begin position="476"/>
        <end position="537"/>
    </location>
</feature>
<comment type="similarity">
    <text evidence="1">Belongs to the NADH dehydrogenase family.</text>
</comment>
<dbReference type="GO" id="GO:0005739">
    <property type="term" value="C:mitochondrion"/>
    <property type="evidence" value="ECO:0007669"/>
    <property type="project" value="UniProtKB-ARBA"/>
</dbReference>
<dbReference type="Gene3D" id="3.50.50.100">
    <property type="match status" value="1"/>
</dbReference>
<keyword evidence="4" id="KW-0560">Oxidoreductase</keyword>